<dbReference type="AlphaFoldDB" id="A0A8J7DPZ2"/>
<keyword evidence="1" id="KW-0805">Transcription regulation</keyword>
<protein>
    <submittedName>
        <fullName evidence="5">GntR family transcriptional regulator</fullName>
    </submittedName>
</protein>
<dbReference type="SMART" id="SM00895">
    <property type="entry name" value="FCD"/>
    <property type="match status" value="1"/>
</dbReference>
<keyword evidence="3" id="KW-0804">Transcription</keyword>
<sequence length="208" mass="23471">MAEQLRKAILLGQLPAGTRLVQSELSEALNVSVTPIREALRELSTQGLVDLDAFRGAIVHMPSLEELEELYEMRSLLIPLSVNRAIARLTESELKPFEALLIKMEAETDQTRWVELNRQFHNLLDDLGQTSQIRHVLQRLSDLSAIYVNLSFSIVPLQKEDSEQEHRVILQAYLNRDAEAATRLTLLHLNATLEAARDALTRSPISAK</sequence>
<dbReference type="PROSITE" id="PS50949">
    <property type="entry name" value="HTH_GNTR"/>
    <property type="match status" value="1"/>
</dbReference>
<dbReference type="SUPFAM" id="SSF46785">
    <property type="entry name" value="Winged helix' DNA-binding domain"/>
    <property type="match status" value="1"/>
</dbReference>
<dbReference type="InterPro" id="IPR036390">
    <property type="entry name" value="WH_DNA-bd_sf"/>
</dbReference>
<evidence type="ECO:0000313" key="5">
    <source>
        <dbReference type="EMBL" id="MBE9080540.1"/>
    </source>
</evidence>
<proteinExistence type="predicted"/>
<dbReference type="Pfam" id="PF07729">
    <property type="entry name" value="FCD"/>
    <property type="match status" value="1"/>
</dbReference>
<dbReference type="GO" id="GO:0003677">
    <property type="term" value="F:DNA binding"/>
    <property type="evidence" value="ECO:0007669"/>
    <property type="project" value="UniProtKB-KW"/>
</dbReference>
<dbReference type="EMBL" id="JADEXG010000149">
    <property type="protein sequence ID" value="MBE9080540.1"/>
    <property type="molecule type" value="Genomic_DNA"/>
</dbReference>
<dbReference type="RefSeq" id="WP_193912563.1">
    <property type="nucleotide sequence ID" value="NZ_JADEXG010000149.1"/>
</dbReference>
<dbReference type="InterPro" id="IPR036388">
    <property type="entry name" value="WH-like_DNA-bd_sf"/>
</dbReference>
<dbReference type="SMART" id="SM00345">
    <property type="entry name" value="HTH_GNTR"/>
    <property type="match status" value="1"/>
</dbReference>
<dbReference type="GO" id="GO:0003700">
    <property type="term" value="F:DNA-binding transcription factor activity"/>
    <property type="evidence" value="ECO:0007669"/>
    <property type="project" value="InterPro"/>
</dbReference>
<name>A0A8J7DPZ2_9CYAN</name>
<keyword evidence="2" id="KW-0238">DNA-binding</keyword>
<organism evidence="5 6">
    <name type="scientific">Vasconcelosia minhoensis LEGE 07310</name>
    <dbReference type="NCBI Taxonomy" id="915328"/>
    <lineage>
        <taxon>Bacteria</taxon>
        <taxon>Bacillati</taxon>
        <taxon>Cyanobacteriota</taxon>
        <taxon>Cyanophyceae</taxon>
        <taxon>Nodosilineales</taxon>
        <taxon>Cymatolegaceae</taxon>
        <taxon>Vasconcelosia</taxon>
        <taxon>Vasconcelosia minhoensis</taxon>
    </lineage>
</organism>
<evidence type="ECO:0000313" key="6">
    <source>
        <dbReference type="Proteomes" id="UP000636505"/>
    </source>
</evidence>
<dbReference type="Gene3D" id="1.20.120.530">
    <property type="entry name" value="GntR ligand-binding domain-like"/>
    <property type="match status" value="1"/>
</dbReference>
<evidence type="ECO:0000256" key="1">
    <source>
        <dbReference type="ARBA" id="ARBA00023015"/>
    </source>
</evidence>
<dbReference type="SUPFAM" id="SSF48008">
    <property type="entry name" value="GntR ligand-binding domain-like"/>
    <property type="match status" value="1"/>
</dbReference>
<gene>
    <name evidence="5" type="ORF">IQ241_25220</name>
</gene>
<dbReference type="InterPro" id="IPR000524">
    <property type="entry name" value="Tscrpt_reg_HTH_GntR"/>
</dbReference>
<evidence type="ECO:0000256" key="2">
    <source>
        <dbReference type="ARBA" id="ARBA00023125"/>
    </source>
</evidence>
<evidence type="ECO:0000259" key="4">
    <source>
        <dbReference type="PROSITE" id="PS50949"/>
    </source>
</evidence>
<dbReference type="InterPro" id="IPR011711">
    <property type="entry name" value="GntR_C"/>
</dbReference>
<dbReference type="InterPro" id="IPR008920">
    <property type="entry name" value="TF_FadR/GntR_C"/>
</dbReference>
<comment type="caution">
    <text evidence="5">The sequence shown here is derived from an EMBL/GenBank/DDBJ whole genome shotgun (WGS) entry which is preliminary data.</text>
</comment>
<feature type="domain" description="HTH gntR-type" evidence="4">
    <location>
        <begin position="1"/>
        <end position="62"/>
    </location>
</feature>
<keyword evidence="6" id="KW-1185">Reference proteome</keyword>
<reference evidence="5" key="1">
    <citation type="submission" date="2020-10" db="EMBL/GenBank/DDBJ databases">
        <authorList>
            <person name="Castelo-Branco R."/>
            <person name="Eusebio N."/>
            <person name="Adriana R."/>
            <person name="Vieira A."/>
            <person name="Brugerolle De Fraissinette N."/>
            <person name="Rezende De Castro R."/>
            <person name="Schneider M.P."/>
            <person name="Vasconcelos V."/>
            <person name="Leao P.N."/>
        </authorList>
    </citation>
    <scope>NUCLEOTIDE SEQUENCE</scope>
    <source>
        <strain evidence="5">LEGE 07310</strain>
    </source>
</reference>
<dbReference type="CDD" id="cd07377">
    <property type="entry name" value="WHTH_GntR"/>
    <property type="match status" value="1"/>
</dbReference>
<dbReference type="Pfam" id="PF00392">
    <property type="entry name" value="GntR"/>
    <property type="match status" value="1"/>
</dbReference>
<dbReference type="Gene3D" id="1.10.10.10">
    <property type="entry name" value="Winged helix-like DNA-binding domain superfamily/Winged helix DNA-binding domain"/>
    <property type="match status" value="1"/>
</dbReference>
<accession>A0A8J7DPZ2</accession>
<dbReference type="Proteomes" id="UP000636505">
    <property type="component" value="Unassembled WGS sequence"/>
</dbReference>
<dbReference type="PANTHER" id="PTHR43537">
    <property type="entry name" value="TRANSCRIPTIONAL REGULATOR, GNTR FAMILY"/>
    <property type="match status" value="1"/>
</dbReference>
<dbReference type="PANTHER" id="PTHR43537:SF41">
    <property type="entry name" value="TRANSCRIPTIONAL REGULATORY PROTEIN"/>
    <property type="match status" value="1"/>
</dbReference>
<evidence type="ECO:0000256" key="3">
    <source>
        <dbReference type="ARBA" id="ARBA00023163"/>
    </source>
</evidence>